<dbReference type="PANTHER" id="PTHR16290:SF0">
    <property type="entry name" value="DECAPPING PROTEIN 1, ISOFORM A"/>
    <property type="match status" value="1"/>
</dbReference>
<dbReference type="AlphaFoldDB" id="A0A376B485"/>
<comment type="subcellular location">
    <subcellularLocation>
        <location evidence="1">Cytoplasm</location>
    </subcellularLocation>
</comment>
<protein>
    <submittedName>
        <fullName evidence="5">Related to mRNA-decapping enzyme subunit 1</fullName>
    </submittedName>
</protein>
<sequence length="216" mass="24832">MDTLDLYRKALNFNVIGRYDPKIKQLLFHTSHAVLYQYDIEQENWAKQEYQGVLAVYLRDLSNTSTNLLNDVSNESATLKSVTSSTAIKAMDTVKTDSSYVNEINNNNGSNGSTQQKVLQGQDFYNYGLIILNRCNPENFSLAITPNSVINKHKLFGKEEKQVLTNIQIEKNDELLIIKNLLGDVYGLWIYNEEDRETLYTLIKYLLENEPKDSFI</sequence>
<evidence type="ECO:0000256" key="1">
    <source>
        <dbReference type="ARBA" id="ARBA00004496"/>
    </source>
</evidence>
<evidence type="ECO:0000313" key="5">
    <source>
        <dbReference type="EMBL" id="SSD59487.1"/>
    </source>
</evidence>
<dbReference type="GO" id="GO:0031087">
    <property type="term" value="P:deadenylation-independent decapping of nuclear-transcribed mRNA"/>
    <property type="evidence" value="ECO:0007669"/>
    <property type="project" value="TreeGrafter"/>
</dbReference>
<dbReference type="PANTHER" id="PTHR16290">
    <property type="entry name" value="TRANSCRIPTION FACTOR SMIF DECAPPING ENZYME DCP1"/>
    <property type="match status" value="1"/>
</dbReference>
<evidence type="ECO:0000256" key="2">
    <source>
        <dbReference type="ARBA" id="ARBA00008778"/>
    </source>
</evidence>
<proteinExistence type="inferred from homology"/>
<keyword evidence="6" id="KW-1185">Reference proteome</keyword>
<dbReference type="GO" id="GO:0000932">
    <property type="term" value="C:P-body"/>
    <property type="evidence" value="ECO:0007669"/>
    <property type="project" value="TreeGrafter"/>
</dbReference>
<dbReference type="GO" id="GO:0000290">
    <property type="term" value="P:deadenylation-dependent decapping of nuclear-transcribed mRNA"/>
    <property type="evidence" value="ECO:0007669"/>
    <property type="project" value="InterPro"/>
</dbReference>
<gene>
    <name evidence="5" type="ORF">SCODWIG_01248</name>
</gene>
<dbReference type="GO" id="GO:0006397">
    <property type="term" value="P:mRNA processing"/>
    <property type="evidence" value="ECO:0007669"/>
    <property type="project" value="UniProtKB-KW"/>
</dbReference>
<evidence type="ECO:0000313" key="6">
    <source>
        <dbReference type="Proteomes" id="UP000262825"/>
    </source>
</evidence>
<dbReference type="InterPro" id="IPR011993">
    <property type="entry name" value="PH-like_dom_sf"/>
</dbReference>
<organism evidence="5 6">
    <name type="scientific">Saccharomycodes ludwigii</name>
    <dbReference type="NCBI Taxonomy" id="36035"/>
    <lineage>
        <taxon>Eukaryota</taxon>
        <taxon>Fungi</taxon>
        <taxon>Dikarya</taxon>
        <taxon>Ascomycota</taxon>
        <taxon>Saccharomycotina</taxon>
        <taxon>Saccharomycetes</taxon>
        <taxon>Saccharomycodales</taxon>
        <taxon>Saccharomycodaceae</taxon>
        <taxon>Saccharomycodes</taxon>
    </lineage>
</organism>
<evidence type="ECO:0000256" key="4">
    <source>
        <dbReference type="ARBA" id="ARBA00022664"/>
    </source>
</evidence>
<accession>A0A376B485</accession>
<dbReference type="Gene3D" id="2.30.29.30">
    <property type="entry name" value="Pleckstrin-homology domain (PH domain)/Phosphotyrosine-binding domain (PTB)"/>
    <property type="match status" value="1"/>
</dbReference>
<name>A0A376B485_9ASCO</name>
<comment type="similarity">
    <text evidence="2">Belongs to the DCP1 family.</text>
</comment>
<dbReference type="SUPFAM" id="SSF50729">
    <property type="entry name" value="PH domain-like"/>
    <property type="match status" value="1"/>
</dbReference>
<evidence type="ECO:0000256" key="3">
    <source>
        <dbReference type="ARBA" id="ARBA00022490"/>
    </source>
</evidence>
<dbReference type="Pfam" id="PF06058">
    <property type="entry name" value="DCP1"/>
    <property type="match status" value="2"/>
</dbReference>
<dbReference type="GO" id="GO:0008047">
    <property type="term" value="F:enzyme activator activity"/>
    <property type="evidence" value="ECO:0007669"/>
    <property type="project" value="InterPro"/>
</dbReference>
<dbReference type="VEuPathDB" id="FungiDB:SCODWIG_01248"/>
<reference evidence="6" key="1">
    <citation type="submission" date="2018-06" db="EMBL/GenBank/DDBJ databases">
        <authorList>
            <person name="Guldener U."/>
        </authorList>
    </citation>
    <scope>NUCLEOTIDE SEQUENCE [LARGE SCALE GENOMIC DNA]</scope>
    <source>
        <strain evidence="6">UTAD17</strain>
    </source>
</reference>
<dbReference type="OrthoDB" id="440673at2759"/>
<dbReference type="EMBL" id="UFAJ01000151">
    <property type="protein sequence ID" value="SSD59487.1"/>
    <property type="molecule type" value="Genomic_DNA"/>
</dbReference>
<dbReference type="GO" id="GO:0003729">
    <property type="term" value="F:mRNA binding"/>
    <property type="evidence" value="ECO:0007669"/>
    <property type="project" value="TreeGrafter"/>
</dbReference>
<dbReference type="InterPro" id="IPR010334">
    <property type="entry name" value="Dcp1"/>
</dbReference>
<keyword evidence="3" id="KW-0963">Cytoplasm</keyword>
<keyword evidence="4" id="KW-0507">mRNA processing</keyword>
<dbReference type="Proteomes" id="UP000262825">
    <property type="component" value="Unassembled WGS sequence"/>
</dbReference>